<protein>
    <submittedName>
        <fullName evidence="1">Uncharacterized protein</fullName>
    </submittedName>
</protein>
<evidence type="ECO:0000313" key="1">
    <source>
        <dbReference type="EMBL" id="ACO73106.1"/>
    </source>
</evidence>
<dbReference type="STRING" id="557598.LHK_00110"/>
<proteinExistence type="predicted"/>
<dbReference type="EMBL" id="CP001154">
    <property type="protein sequence ID" value="ACO73106.1"/>
    <property type="molecule type" value="Genomic_DNA"/>
</dbReference>
<accession>C1D9Z3</accession>
<evidence type="ECO:0000313" key="2">
    <source>
        <dbReference type="Proteomes" id="UP000002010"/>
    </source>
</evidence>
<dbReference type="KEGG" id="lhk:LHK_00110"/>
<dbReference type="Proteomes" id="UP000002010">
    <property type="component" value="Chromosome"/>
</dbReference>
<name>C1D9Z3_LARHH</name>
<dbReference type="HOGENOM" id="CLU_3026689_0_0_4"/>
<dbReference type="AlphaFoldDB" id="C1D9Z3"/>
<reference evidence="1 2" key="1">
    <citation type="journal article" date="2009" name="PLoS Genet.">
        <title>The complete genome and proteome of Laribacter hongkongensis reveal potential mechanisms for adaptations to different temperatures and habitats.</title>
        <authorList>
            <person name="Woo P.C."/>
            <person name="Lau S.K."/>
            <person name="Tse H."/>
            <person name="Teng J.L."/>
            <person name="Curreem S.O."/>
            <person name="Tsang A.K."/>
            <person name="Fan R.Y."/>
            <person name="Wong G.K."/>
            <person name="Huang Y."/>
            <person name="Loman N.J."/>
            <person name="Snyder L.A."/>
            <person name="Cai J.J."/>
            <person name="Huang J.D."/>
            <person name="Mak W."/>
            <person name="Pallen M.J."/>
            <person name="Lok S."/>
            <person name="Yuen K.Y."/>
        </authorList>
    </citation>
    <scope>NUCLEOTIDE SEQUENCE [LARGE SCALE GENOMIC DNA]</scope>
    <source>
        <strain evidence="1 2">HLHK9</strain>
    </source>
</reference>
<keyword evidence="2" id="KW-1185">Reference proteome</keyword>
<sequence>MDSLYARLTTVIARAGRHASVGFQAVVLPVGRKPGMKAFVCIVWFVCVFSEWPSV</sequence>
<gene>
    <name evidence="1" type="ordered locus">LHK_00110</name>
</gene>
<organism evidence="1 2">
    <name type="scientific">Laribacter hongkongensis (strain HLHK9)</name>
    <dbReference type="NCBI Taxonomy" id="557598"/>
    <lineage>
        <taxon>Bacteria</taxon>
        <taxon>Pseudomonadati</taxon>
        <taxon>Pseudomonadota</taxon>
        <taxon>Betaproteobacteria</taxon>
        <taxon>Neisseriales</taxon>
        <taxon>Aquaspirillaceae</taxon>
        <taxon>Laribacter</taxon>
    </lineage>
</organism>